<gene>
    <name evidence="1" type="ORF">IAA89_00065</name>
</gene>
<accession>A0A9D9H8C5</accession>
<sequence>MNSKFKVEISLDEESKKLLKEVLKHLKQLKQLKEVQHLKGGKYQTCKVVGKYGKDIELPDEYEVLIIETQKESN</sequence>
<dbReference type="AlphaFoldDB" id="A0A9D9H8C5"/>
<reference evidence="1" key="1">
    <citation type="submission" date="2020-10" db="EMBL/GenBank/DDBJ databases">
        <authorList>
            <person name="Gilroy R."/>
        </authorList>
    </citation>
    <scope>NUCLEOTIDE SEQUENCE</scope>
    <source>
        <strain evidence="1">C6-149</strain>
    </source>
</reference>
<organism evidence="1 2">
    <name type="scientific">Candidatus Gallilactobacillus intestinavium</name>
    <dbReference type="NCBI Taxonomy" id="2840838"/>
    <lineage>
        <taxon>Bacteria</taxon>
        <taxon>Bacillati</taxon>
        <taxon>Bacillota</taxon>
        <taxon>Bacilli</taxon>
        <taxon>Lactobacillales</taxon>
        <taxon>Lactobacillaceae</taxon>
        <taxon>Lactobacillaceae incertae sedis</taxon>
        <taxon>Candidatus Gallilactobacillus</taxon>
    </lineage>
</organism>
<dbReference type="Proteomes" id="UP000823614">
    <property type="component" value="Unassembled WGS sequence"/>
</dbReference>
<comment type="caution">
    <text evidence="1">The sequence shown here is derived from an EMBL/GenBank/DDBJ whole genome shotgun (WGS) entry which is preliminary data.</text>
</comment>
<dbReference type="EMBL" id="JADIMP010000003">
    <property type="protein sequence ID" value="MBO8440837.1"/>
    <property type="molecule type" value="Genomic_DNA"/>
</dbReference>
<protein>
    <submittedName>
        <fullName evidence="1">Uncharacterized protein</fullName>
    </submittedName>
</protein>
<reference evidence="1" key="2">
    <citation type="journal article" date="2021" name="PeerJ">
        <title>Extensive microbial diversity within the chicken gut microbiome revealed by metagenomics and culture.</title>
        <authorList>
            <person name="Gilroy R."/>
            <person name="Ravi A."/>
            <person name="Getino M."/>
            <person name="Pursley I."/>
            <person name="Horton D.L."/>
            <person name="Alikhan N.F."/>
            <person name="Baker D."/>
            <person name="Gharbi K."/>
            <person name="Hall N."/>
            <person name="Watson M."/>
            <person name="Adriaenssens E.M."/>
            <person name="Foster-Nyarko E."/>
            <person name="Jarju S."/>
            <person name="Secka A."/>
            <person name="Antonio M."/>
            <person name="Oren A."/>
            <person name="Chaudhuri R.R."/>
            <person name="La Ragione R."/>
            <person name="Hildebrand F."/>
            <person name="Pallen M.J."/>
        </authorList>
    </citation>
    <scope>NUCLEOTIDE SEQUENCE</scope>
    <source>
        <strain evidence="1">C6-149</strain>
    </source>
</reference>
<proteinExistence type="predicted"/>
<evidence type="ECO:0000313" key="1">
    <source>
        <dbReference type="EMBL" id="MBO8440837.1"/>
    </source>
</evidence>
<evidence type="ECO:0000313" key="2">
    <source>
        <dbReference type="Proteomes" id="UP000823614"/>
    </source>
</evidence>
<name>A0A9D9H8C5_9LACO</name>